<dbReference type="WBParaSite" id="JU765_v2.g8134.t1">
    <property type="protein sequence ID" value="JU765_v2.g8134.t1"/>
    <property type="gene ID" value="JU765_v2.g8134"/>
</dbReference>
<reference evidence="2" key="1">
    <citation type="submission" date="2022-11" db="UniProtKB">
        <authorList>
            <consortium name="WormBaseParasite"/>
        </authorList>
    </citation>
    <scope>IDENTIFICATION</scope>
</reference>
<protein>
    <submittedName>
        <fullName evidence="2">Uncharacterized protein</fullName>
    </submittedName>
</protein>
<evidence type="ECO:0000313" key="1">
    <source>
        <dbReference type="Proteomes" id="UP000887576"/>
    </source>
</evidence>
<accession>A0AC34RLI5</accession>
<evidence type="ECO:0000313" key="2">
    <source>
        <dbReference type="WBParaSite" id="JU765_v2.g8134.t1"/>
    </source>
</evidence>
<sequence length="327" mass="36522">MKKLIKLILFFIFISKAVATISLTDVSPAFGATDIPEKYSSIVEFENDTFIYHVKNVKTILDGYLFLKNNSFEFYIDDDFDKDEVQNDIQNEVKNKIILKIPECVFDPVYEFDVKWLGKLRILDFDLPKCPGTLKTPQKIVINKQDNLYCDDGLPVFIAPCRHKQDMLKEPLRFILETIQEDDDGPKLKFMFDAGTIGFSQTVDNTTETTDANSTFVTDALSSTTSMLTTSTATTTSSTTNETFLTTTTTPSMATTTPTTPPITTSSTTSTNSTTLPPSSTMTSSLPTSEAPTIPNNDPHQVVSGNERIWGRTDFLILILIILPFQH</sequence>
<proteinExistence type="predicted"/>
<name>A0AC34RLI5_9BILA</name>
<organism evidence="1 2">
    <name type="scientific">Panagrolaimus sp. JU765</name>
    <dbReference type="NCBI Taxonomy" id="591449"/>
    <lineage>
        <taxon>Eukaryota</taxon>
        <taxon>Metazoa</taxon>
        <taxon>Ecdysozoa</taxon>
        <taxon>Nematoda</taxon>
        <taxon>Chromadorea</taxon>
        <taxon>Rhabditida</taxon>
        <taxon>Tylenchina</taxon>
        <taxon>Panagrolaimomorpha</taxon>
        <taxon>Panagrolaimoidea</taxon>
        <taxon>Panagrolaimidae</taxon>
        <taxon>Panagrolaimus</taxon>
    </lineage>
</organism>
<dbReference type="Proteomes" id="UP000887576">
    <property type="component" value="Unplaced"/>
</dbReference>